<name>A0A173Z0L4_9FIRM</name>
<dbReference type="AlphaFoldDB" id="A0A173Z0L4"/>
<organism evidence="1 2">
    <name type="scientific">Faecalicatena contorta</name>
    <dbReference type="NCBI Taxonomy" id="39482"/>
    <lineage>
        <taxon>Bacteria</taxon>
        <taxon>Bacillati</taxon>
        <taxon>Bacillota</taxon>
        <taxon>Clostridia</taxon>
        <taxon>Lachnospirales</taxon>
        <taxon>Lachnospiraceae</taxon>
        <taxon>Faecalicatena</taxon>
    </lineage>
</organism>
<gene>
    <name evidence="1" type="ORF">ERS852491_00224</name>
</gene>
<proteinExistence type="predicted"/>
<evidence type="ECO:0000313" key="1">
    <source>
        <dbReference type="EMBL" id="CUN68695.1"/>
    </source>
</evidence>
<dbReference type="Pfam" id="PF17132">
    <property type="entry name" value="Glyco_hydro_106"/>
    <property type="match status" value="1"/>
</dbReference>
<dbReference type="Gene3D" id="3.40.50.880">
    <property type="match status" value="1"/>
</dbReference>
<sequence length="1040" mass="120806">MLYPKNEFPFQEAQFQNPDSEYRGTPFWAWNCYMTKEKISMTIDTLKAMGMGGGHIHCRTGLDNPYMGEEFLGLVEDAHKKFKKEKMLTWLYDEDRWPSGSGGGMVTKNEKYRIRFLVFSPCRLEKNQTGSKVTSTGQAVRSDKRRLLSRYEVLIRDGWLIDYHILSDSEVPRSGYDEWFAYLEISGENPWFNNQAYVNTLDKKAIQCFIEVTHEKYKEKLGAEFGKSIPAIFTDEPQFCHKTRLCYAEDKTEVIIPYTDDFDETFTEAYGHDFLSYLPELFWEKGENCVSEIRYQFHDHVCERFVSAFADTLGNWCRQNGFMLTGRMMDEPALESQTAALGEAMRSYRAFQLPGIDMLCDRRELSTAKQAQSAARQFGCPGVLSEMYGVTNWDFDFRGHKLQGDWQAALGVTVRVHHLTWTSMGGEAKRDYPAAIGYQSPWYREYHYVEDYFARINTLLTRGKAVVKIGVIHPIESYWLYWGCEEKTSGIRKEMEQNFEKVIEWLLYGFLDFDFISESLLPNQNSIEQINGEIFPVGDMRYEAILVPNCETLRTTTFKRLKAFYKKGGSVLFTGNTPKYLDGKYSKEMEEFVKACKYVPFTRTKLLNKLENRRVLDVKNENGMRADNLIYQMREDKEEKILFLAHVNKMENPDVPERENNTIIIQGVYKVICYNPLDGTKTELAPEYFDGKTIIRKEMYNHDSLLLRLCPAETAEYQKKLMPVIPEREKTEALKRIEIPEKVPVVLSEPNVLVLDQAEYIFDQGPWQKKEEILRIDNKFRKVLGYPLRMEAFAQPWLDQEAEPVKHWLFLRFKFLSMADIAGAKLALENREAEVWLNGNRVWSRGDGWYVDKDIICRELGIISRGENELIVKIPYRKKENIEAMFLLGDFGVQTAGAESTLTAPVRKLAYADITRQGLPFYGGNIEYHIPFQLEKRQKILVEASRFRAPLLKVQIDEGRKHTIAYAPYQVKAEIEEGEHVLKLTVFGNRINTFGTLHNCNETEQWYGPNAWRTEGTCWASEYQLKPSGILKAPLLYVCD</sequence>
<dbReference type="PANTHER" id="PTHR36848:SF2">
    <property type="entry name" value="SECRETED PROTEIN"/>
    <property type="match status" value="1"/>
</dbReference>
<dbReference type="STRING" id="39482.ERS852491_00224"/>
<dbReference type="InterPro" id="IPR053161">
    <property type="entry name" value="Ulvan_degrading_GH"/>
</dbReference>
<dbReference type="Proteomes" id="UP000095544">
    <property type="component" value="Unassembled WGS sequence"/>
</dbReference>
<dbReference type="PANTHER" id="PTHR36848">
    <property type="entry name" value="DNA-BINDING PROTEIN (PUTATIVE SECRETED PROTEIN)-RELATED"/>
    <property type="match status" value="1"/>
</dbReference>
<accession>A0A173Z0L4</accession>
<protein>
    <recommendedName>
        <fullName evidence="3">Alpha-L-rhamnosidase</fullName>
    </recommendedName>
</protein>
<reference evidence="1 2" key="1">
    <citation type="submission" date="2015-09" db="EMBL/GenBank/DDBJ databases">
        <authorList>
            <consortium name="Pathogen Informatics"/>
        </authorList>
    </citation>
    <scope>NUCLEOTIDE SEQUENCE [LARGE SCALE GENOMIC DNA]</scope>
    <source>
        <strain evidence="1 2">2789STDY5834876</strain>
    </source>
</reference>
<evidence type="ECO:0008006" key="3">
    <source>
        <dbReference type="Google" id="ProtNLM"/>
    </source>
</evidence>
<dbReference type="RefSeq" id="WP_070102293.1">
    <property type="nucleotide sequence ID" value="NZ_CYZU01000002.1"/>
</dbReference>
<dbReference type="InterPro" id="IPR029062">
    <property type="entry name" value="Class_I_gatase-like"/>
</dbReference>
<dbReference type="EMBL" id="CYZU01000002">
    <property type="protein sequence ID" value="CUN68695.1"/>
    <property type="molecule type" value="Genomic_DNA"/>
</dbReference>
<dbReference type="OrthoDB" id="9761519at2"/>
<evidence type="ECO:0000313" key="2">
    <source>
        <dbReference type="Proteomes" id="UP000095544"/>
    </source>
</evidence>